<dbReference type="Gene3D" id="3.40.50.300">
    <property type="entry name" value="P-loop containing nucleotide triphosphate hydrolases"/>
    <property type="match status" value="1"/>
</dbReference>
<dbReference type="InterPro" id="IPR027417">
    <property type="entry name" value="P-loop_NTPase"/>
</dbReference>
<dbReference type="AlphaFoldDB" id="A0A858SNV8"/>
<evidence type="ECO:0000313" key="2">
    <source>
        <dbReference type="Proteomes" id="UP000503308"/>
    </source>
</evidence>
<keyword evidence="2" id="KW-1185">Reference proteome</keyword>
<protein>
    <submittedName>
        <fullName evidence="1">Chromosomal replication initiator DnaA</fullName>
    </submittedName>
</protein>
<dbReference type="PANTHER" id="PTHR30050:SF5">
    <property type="entry name" value="DNAA REGULATORY INACTIVATOR HDA"/>
    <property type="match status" value="1"/>
</dbReference>
<dbReference type="GO" id="GO:0006270">
    <property type="term" value="P:DNA replication initiation"/>
    <property type="evidence" value="ECO:0007669"/>
    <property type="project" value="TreeGrafter"/>
</dbReference>
<dbReference type="GO" id="GO:0005886">
    <property type="term" value="C:plasma membrane"/>
    <property type="evidence" value="ECO:0007669"/>
    <property type="project" value="TreeGrafter"/>
</dbReference>
<reference evidence="1 2" key="1">
    <citation type="submission" date="2020-02" db="EMBL/GenBank/DDBJ databases">
        <title>Genome sequence of Roseobacter ponti.</title>
        <authorList>
            <person name="Hollensteiner J."/>
            <person name="Schneider D."/>
            <person name="Poehlein A."/>
            <person name="Daniel R."/>
        </authorList>
    </citation>
    <scope>NUCLEOTIDE SEQUENCE [LARGE SCALE GENOMIC DNA]</scope>
    <source>
        <strain evidence="1 2">DSM 106830</strain>
    </source>
</reference>
<organism evidence="1 2">
    <name type="scientific">Roseobacter ponti</name>
    <dbReference type="NCBI Taxonomy" id="1891787"/>
    <lineage>
        <taxon>Bacteria</taxon>
        <taxon>Pseudomonadati</taxon>
        <taxon>Pseudomonadota</taxon>
        <taxon>Alphaproteobacteria</taxon>
        <taxon>Rhodobacterales</taxon>
        <taxon>Roseobacteraceae</taxon>
        <taxon>Roseobacter</taxon>
    </lineage>
</organism>
<name>A0A858SNV8_9RHOB</name>
<evidence type="ECO:0000313" key="1">
    <source>
        <dbReference type="EMBL" id="QJF50484.1"/>
    </source>
</evidence>
<dbReference type="Gene3D" id="1.10.8.60">
    <property type="match status" value="1"/>
</dbReference>
<dbReference type="PANTHER" id="PTHR30050">
    <property type="entry name" value="CHROMOSOMAL REPLICATION INITIATOR PROTEIN DNAA"/>
    <property type="match status" value="1"/>
</dbReference>
<gene>
    <name evidence="1" type="ORF">G3256_04590</name>
</gene>
<dbReference type="GO" id="GO:0003688">
    <property type="term" value="F:DNA replication origin binding"/>
    <property type="evidence" value="ECO:0007669"/>
    <property type="project" value="TreeGrafter"/>
</dbReference>
<dbReference type="KEGG" id="rpon:G3256_04590"/>
<dbReference type="SUPFAM" id="SSF52540">
    <property type="entry name" value="P-loop containing nucleoside triphosphate hydrolases"/>
    <property type="match status" value="1"/>
</dbReference>
<accession>A0A858SNV8</accession>
<sequence length="226" mass="23832">MAEQLGFDLPGVAALGRDDFLVAPSNEIAFAMIDGWQTWPGRKLLLTGPEGSGKTHLAHVWAALSGAKVISACDLTADMVPGLAAGSVAVEDTDRIAGNAQTQQHLFHLHNLVLAESNSLLLTGTGLPQTWDIGLADLASRLGGTPMVALEPPDDALLSAVLAKLFADRQLMPKPDVIAYLIRRIDRSFAAARDVVCALDAASLARKKPVSRSLAADLLDKEGPAR</sequence>
<dbReference type="EMBL" id="CP048788">
    <property type="protein sequence ID" value="QJF50484.1"/>
    <property type="molecule type" value="Genomic_DNA"/>
</dbReference>
<dbReference type="RefSeq" id="WP_169639700.1">
    <property type="nucleotide sequence ID" value="NZ_CP048788.1"/>
</dbReference>
<dbReference type="Proteomes" id="UP000503308">
    <property type="component" value="Chromosome"/>
</dbReference>
<proteinExistence type="predicted"/>